<dbReference type="Gene3D" id="3.40.50.10610">
    <property type="entry name" value="ABC-type transport auxiliary lipoprotein component"/>
    <property type="match status" value="1"/>
</dbReference>
<reference evidence="1 2" key="1">
    <citation type="submission" date="2016-11" db="EMBL/GenBank/DDBJ databases">
        <authorList>
            <person name="Jaros S."/>
            <person name="Januszkiewicz K."/>
            <person name="Wedrychowicz H."/>
        </authorList>
    </citation>
    <scope>NUCLEOTIDE SEQUENCE [LARGE SCALE GENOMIC DNA]</scope>
    <source>
        <strain evidence="1 2">DSM 26991</strain>
    </source>
</reference>
<evidence type="ECO:0000313" key="1">
    <source>
        <dbReference type="EMBL" id="SHF13150.1"/>
    </source>
</evidence>
<dbReference type="InterPro" id="IPR008517">
    <property type="entry name" value="GNA1162-like"/>
</dbReference>
<evidence type="ECO:0008006" key="3">
    <source>
        <dbReference type="Google" id="ProtNLM"/>
    </source>
</evidence>
<dbReference type="OrthoDB" id="1014694at2"/>
<organism evidence="1 2">
    <name type="scientific">Bacteroides luti</name>
    <dbReference type="NCBI Taxonomy" id="1297750"/>
    <lineage>
        <taxon>Bacteria</taxon>
        <taxon>Pseudomonadati</taxon>
        <taxon>Bacteroidota</taxon>
        <taxon>Bacteroidia</taxon>
        <taxon>Bacteroidales</taxon>
        <taxon>Bacteroidaceae</taxon>
        <taxon>Bacteroides</taxon>
    </lineage>
</organism>
<name>A0A1M4Z567_9BACE</name>
<gene>
    <name evidence="1" type="ORF">SAMN05444405_105173</name>
</gene>
<evidence type="ECO:0000313" key="2">
    <source>
        <dbReference type="Proteomes" id="UP000184509"/>
    </source>
</evidence>
<sequence>MRKIIYLSLVVLLLTSCGETKNFTRGENYPKMYEAKPTSILIMPPINKTVNVEAKEYFYTSLAIPLCEKGYYVISPFLSMETLKSESAYDSEMFINGDLKKFHEVFGADAALFTTINRWQKSTLGNTITVEIEYLLKSTTSNDILFNRKGTLTVDLSINSGSGGLLGALVDMAASAIATASTDKVVAARSCNTFSLFDLPDGKYRSTFDTDQATPAGGLEFRATVKK</sequence>
<accession>A0A1M4Z567</accession>
<dbReference type="EMBL" id="FQTV01000005">
    <property type="protein sequence ID" value="SHF13150.1"/>
    <property type="molecule type" value="Genomic_DNA"/>
</dbReference>
<dbReference type="STRING" id="1297750.SAMN05444405_105173"/>
<dbReference type="Proteomes" id="UP000184509">
    <property type="component" value="Unassembled WGS sequence"/>
</dbReference>
<dbReference type="PROSITE" id="PS51257">
    <property type="entry name" value="PROKAR_LIPOPROTEIN"/>
    <property type="match status" value="1"/>
</dbReference>
<dbReference type="Pfam" id="PF05643">
    <property type="entry name" value="GNA1162-like"/>
    <property type="match status" value="1"/>
</dbReference>
<protein>
    <recommendedName>
        <fullName evidence="3">Lipoprotein</fullName>
    </recommendedName>
</protein>
<keyword evidence="2" id="KW-1185">Reference proteome</keyword>
<dbReference type="AlphaFoldDB" id="A0A1M4Z567"/>
<dbReference type="RefSeq" id="WP_073400389.1">
    <property type="nucleotide sequence ID" value="NZ_FQTV01000005.1"/>
</dbReference>
<proteinExistence type="predicted"/>